<keyword evidence="6" id="KW-0328">Glycosyltransferase</keyword>
<sequence length="192" mass="20739">MADILLLDNIDSFTYNLVDQLRTFGHNVVIYRNSVPAETLIERLQHMENPILMLSPGPGAPADAGCMPELLQRLRGELPIIGICLGHQAIVEAYGGHVGQAGEILHGKASAVTHDDSAMFVGLPNPLPVARYHSLVGSNTPQELTVNATFNGMVMAVRHEGDRVCGFQFHPESILTTHGATLLEQTLAWALA</sequence>
<dbReference type="STRING" id="1619313.EM595_1962"/>
<dbReference type="PANTHER" id="PTHR43418:SF2">
    <property type="entry name" value="BIFUNCTIONAL PROTEIN TRPGD"/>
    <property type="match status" value="1"/>
</dbReference>
<dbReference type="Pfam" id="PF00117">
    <property type="entry name" value="GATase"/>
    <property type="match status" value="1"/>
</dbReference>
<dbReference type="GO" id="GO:0004048">
    <property type="term" value="F:anthranilate phosphoribosyltransferase activity"/>
    <property type="evidence" value="ECO:0007669"/>
    <property type="project" value="TreeGrafter"/>
</dbReference>
<evidence type="ECO:0000256" key="1">
    <source>
        <dbReference type="ARBA" id="ARBA00012266"/>
    </source>
</evidence>
<dbReference type="PANTHER" id="PTHR43418">
    <property type="entry name" value="MULTIFUNCTIONAL TRYPTOPHAN BIOSYNTHESIS PROTEIN-RELATED"/>
    <property type="match status" value="1"/>
</dbReference>
<dbReference type="EC" id="4.1.3.27" evidence="1"/>
<dbReference type="EMBL" id="LN907827">
    <property type="protein sequence ID" value="CUU24196.1"/>
    <property type="molecule type" value="Genomic_DNA"/>
</dbReference>
<dbReference type="GO" id="GO:0005829">
    <property type="term" value="C:cytosol"/>
    <property type="evidence" value="ECO:0007669"/>
    <property type="project" value="TreeGrafter"/>
</dbReference>
<proteinExistence type="predicted"/>
<keyword evidence="6" id="KW-0808">Transferase</keyword>
<dbReference type="AlphaFoldDB" id="A0A0U5GM37"/>
<name>A0A0U5GM37_9GAMM</name>
<dbReference type="Gene3D" id="3.40.50.880">
    <property type="match status" value="1"/>
</dbReference>
<dbReference type="GO" id="GO:0004049">
    <property type="term" value="F:anthranilate synthase activity"/>
    <property type="evidence" value="ECO:0007669"/>
    <property type="project" value="UniProtKB-EC"/>
</dbReference>
<dbReference type="InterPro" id="IPR006221">
    <property type="entry name" value="TrpG/PapA_dom"/>
</dbReference>
<keyword evidence="3 6" id="KW-0456">Lyase</keyword>
<comment type="catalytic activity">
    <reaction evidence="4">
        <text>chorismate + L-glutamine = anthranilate + pyruvate + L-glutamate + H(+)</text>
        <dbReference type="Rhea" id="RHEA:21732"/>
        <dbReference type="ChEBI" id="CHEBI:15361"/>
        <dbReference type="ChEBI" id="CHEBI:15378"/>
        <dbReference type="ChEBI" id="CHEBI:16567"/>
        <dbReference type="ChEBI" id="CHEBI:29748"/>
        <dbReference type="ChEBI" id="CHEBI:29985"/>
        <dbReference type="ChEBI" id="CHEBI:58359"/>
        <dbReference type="EC" id="4.1.3.27"/>
    </reaction>
</comment>
<gene>
    <name evidence="6" type="primary">trpG</name>
    <name evidence="6" type="ORF">EM595_1962</name>
</gene>
<dbReference type="InterPro" id="IPR029062">
    <property type="entry name" value="Class_I_gatase-like"/>
</dbReference>
<keyword evidence="7" id="KW-1185">Reference proteome</keyword>
<dbReference type="InterPro" id="IPR050472">
    <property type="entry name" value="Anth_synth/Amidotransfase"/>
</dbReference>
<dbReference type="PROSITE" id="PS51273">
    <property type="entry name" value="GATASE_TYPE_1"/>
    <property type="match status" value="1"/>
</dbReference>
<dbReference type="PRINTS" id="PR00097">
    <property type="entry name" value="ANTSNTHASEII"/>
</dbReference>
<evidence type="ECO:0000259" key="5">
    <source>
        <dbReference type="Pfam" id="PF00117"/>
    </source>
</evidence>
<protein>
    <recommendedName>
        <fullName evidence="1">anthranilate synthase</fullName>
        <ecNumber evidence="1">4.1.3.27</ecNumber>
    </recommendedName>
</protein>
<dbReference type="NCBIfam" id="TIGR00566">
    <property type="entry name" value="trpG_papA"/>
    <property type="match status" value="1"/>
</dbReference>
<dbReference type="PRINTS" id="PR00096">
    <property type="entry name" value="GATASE"/>
</dbReference>
<dbReference type="GO" id="GO:0002047">
    <property type="term" value="P:phenazine biosynthetic process"/>
    <property type="evidence" value="ECO:0007669"/>
    <property type="project" value="TreeGrafter"/>
</dbReference>
<dbReference type="FunFam" id="3.40.50.880:FF:000003">
    <property type="entry name" value="Anthranilate synthase component II"/>
    <property type="match status" value="1"/>
</dbReference>
<dbReference type="Proteomes" id="UP000059419">
    <property type="component" value="Chromosome 1"/>
</dbReference>
<dbReference type="KEGG" id="ege:EM595_1962"/>
<accession>A0A0U5GM37</accession>
<evidence type="ECO:0000313" key="7">
    <source>
        <dbReference type="Proteomes" id="UP000059419"/>
    </source>
</evidence>
<evidence type="ECO:0000313" key="6">
    <source>
        <dbReference type="EMBL" id="CUU24196.1"/>
    </source>
</evidence>
<feature type="domain" description="Glutamine amidotransferase" evidence="5">
    <location>
        <begin position="5"/>
        <end position="186"/>
    </location>
</feature>
<evidence type="ECO:0000256" key="3">
    <source>
        <dbReference type="ARBA" id="ARBA00023239"/>
    </source>
</evidence>
<reference evidence="7" key="1">
    <citation type="submission" date="2015-11" db="EMBL/GenBank/DDBJ databases">
        <authorList>
            <person name="Blom J."/>
        </authorList>
    </citation>
    <scope>NUCLEOTIDE SEQUENCE [LARGE SCALE GENOMIC DNA]</scope>
</reference>
<dbReference type="CDD" id="cd01743">
    <property type="entry name" value="GATase1_Anthranilate_Synthase"/>
    <property type="match status" value="1"/>
</dbReference>
<evidence type="ECO:0000256" key="2">
    <source>
        <dbReference type="ARBA" id="ARBA00022962"/>
    </source>
</evidence>
<dbReference type="PRINTS" id="PR00099">
    <property type="entry name" value="CPSGATASE"/>
</dbReference>
<evidence type="ECO:0000256" key="4">
    <source>
        <dbReference type="ARBA" id="ARBA00047683"/>
    </source>
</evidence>
<keyword evidence="2" id="KW-0315">Glutamine amidotransferase</keyword>
<dbReference type="PATRIC" id="fig|1619313.3.peg.2035"/>
<dbReference type="OrthoDB" id="9786812at2"/>
<dbReference type="SUPFAM" id="SSF52317">
    <property type="entry name" value="Class I glutamine amidotransferase-like"/>
    <property type="match status" value="1"/>
</dbReference>
<dbReference type="GO" id="GO:0000162">
    <property type="term" value="P:L-tryptophan biosynthetic process"/>
    <property type="evidence" value="ECO:0007669"/>
    <property type="project" value="TreeGrafter"/>
</dbReference>
<organism evidence="6 7">
    <name type="scientific">Duffyella gerundensis</name>
    <dbReference type="NCBI Taxonomy" id="1619313"/>
    <lineage>
        <taxon>Bacteria</taxon>
        <taxon>Pseudomonadati</taxon>
        <taxon>Pseudomonadota</taxon>
        <taxon>Gammaproteobacteria</taxon>
        <taxon>Enterobacterales</taxon>
        <taxon>Erwiniaceae</taxon>
        <taxon>Duffyella</taxon>
    </lineage>
</organism>
<dbReference type="InterPro" id="IPR017926">
    <property type="entry name" value="GATASE"/>
</dbReference>